<feature type="transmembrane region" description="Helical" evidence="8">
    <location>
        <begin position="104"/>
        <end position="125"/>
    </location>
</feature>
<comment type="subcellular location">
    <subcellularLocation>
        <location evidence="2">Membrane</location>
        <topology evidence="2">Multi-pass membrane protein</topology>
    </subcellularLocation>
</comment>
<dbReference type="InterPro" id="IPR044878">
    <property type="entry name" value="UbiA_sf"/>
</dbReference>
<sequence length="320" mass="34883">MSSLLKLCARPSLTEIKACWEITRLGKGLSVVPIPWFPYAFSAIMAYHAIPALSLYTLVHRAALFLILSAGVKALIMTIDDVLDHDIDARVTRTKGRAIPRGAITLSRAWLFFAMQVVGGVYLATKLLDTTTLKISMVSWPIFVLYPTCKRWMDFAPVPLGIMFNIGSLMGWTDVAPHTPIPWLMLSILYGALTFWTITYETVYQHQDKLDDAAIGSRSIALFLDKHNINTPIFAAVTSTLCLSLFCGAAYLNGQLGPPLGVGVAYAALKMYRPLPNLDVNTPAQCLSYFVGAGEPVGFALLAGLTGDAILRRSNSGVPL</sequence>
<dbReference type="InParanoid" id="A0A165GK14"/>
<dbReference type="Gene3D" id="1.20.120.1780">
    <property type="entry name" value="UbiA prenyltransferase"/>
    <property type="match status" value="1"/>
</dbReference>
<dbReference type="GO" id="GO:0005886">
    <property type="term" value="C:plasma membrane"/>
    <property type="evidence" value="ECO:0007669"/>
    <property type="project" value="TreeGrafter"/>
</dbReference>
<feature type="transmembrane region" description="Helical" evidence="8">
    <location>
        <begin position="155"/>
        <end position="175"/>
    </location>
</feature>
<evidence type="ECO:0000256" key="4">
    <source>
        <dbReference type="ARBA" id="ARBA00022679"/>
    </source>
</evidence>
<dbReference type="CDD" id="cd13959">
    <property type="entry name" value="PT_UbiA_COQ2"/>
    <property type="match status" value="1"/>
</dbReference>
<dbReference type="PANTHER" id="PTHR11048:SF28">
    <property type="entry name" value="4-HYDROXYBENZOATE POLYPRENYLTRANSFERASE, MITOCHONDRIAL"/>
    <property type="match status" value="1"/>
</dbReference>
<evidence type="ECO:0000256" key="8">
    <source>
        <dbReference type="SAM" id="Phobius"/>
    </source>
</evidence>
<evidence type="ECO:0000256" key="1">
    <source>
        <dbReference type="ARBA" id="ARBA00001946"/>
    </source>
</evidence>
<dbReference type="Gene3D" id="1.10.357.140">
    <property type="entry name" value="UbiA prenyltransferase"/>
    <property type="match status" value="1"/>
</dbReference>
<evidence type="ECO:0000313" key="9">
    <source>
        <dbReference type="EMBL" id="KZV90636.1"/>
    </source>
</evidence>
<evidence type="ECO:0000256" key="3">
    <source>
        <dbReference type="ARBA" id="ARBA00005985"/>
    </source>
</evidence>
<dbReference type="InterPro" id="IPR000537">
    <property type="entry name" value="UbiA_prenyltransferase"/>
</dbReference>
<proteinExistence type="inferred from homology"/>
<keyword evidence="6 8" id="KW-1133">Transmembrane helix</keyword>
<dbReference type="PANTHER" id="PTHR11048">
    <property type="entry name" value="PRENYLTRANSFERASES"/>
    <property type="match status" value="1"/>
</dbReference>
<name>A0A165GK14_EXIGL</name>
<accession>A0A165GK14</accession>
<keyword evidence="7 8" id="KW-0472">Membrane</keyword>
<feature type="transmembrane region" description="Helical" evidence="8">
    <location>
        <begin position="181"/>
        <end position="200"/>
    </location>
</feature>
<dbReference type="Pfam" id="PF01040">
    <property type="entry name" value="UbiA"/>
    <property type="match status" value="1"/>
</dbReference>
<reference evidence="9 10" key="1">
    <citation type="journal article" date="2016" name="Mol. Biol. Evol.">
        <title>Comparative Genomics of Early-Diverging Mushroom-Forming Fungi Provides Insights into the Origins of Lignocellulose Decay Capabilities.</title>
        <authorList>
            <person name="Nagy L.G."/>
            <person name="Riley R."/>
            <person name="Tritt A."/>
            <person name="Adam C."/>
            <person name="Daum C."/>
            <person name="Floudas D."/>
            <person name="Sun H."/>
            <person name="Yadav J.S."/>
            <person name="Pangilinan J."/>
            <person name="Larsson K.H."/>
            <person name="Matsuura K."/>
            <person name="Barry K."/>
            <person name="Labutti K."/>
            <person name="Kuo R."/>
            <person name="Ohm R.A."/>
            <person name="Bhattacharya S.S."/>
            <person name="Shirouzu T."/>
            <person name="Yoshinaga Y."/>
            <person name="Martin F.M."/>
            <person name="Grigoriev I.V."/>
            <person name="Hibbett D.S."/>
        </authorList>
    </citation>
    <scope>NUCLEOTIDE SEQUENCE [LARGE SCALE GENOMIC DNA]</scope>
    <source>
        <strain evidence="9 10">HHB12029</strain>
    </source>
</reference>
<dbReference type="GO" id="GO:0006744">
    <property type="term" value="P:ubiquinone biosynthetic process"/>
    <property type="evidence" value="ECO:0007669"/>
    <property type="project" value="TreeGrafter"/>
</dbReference>
<dbReference type="OrthoDB" id="18170at2759"/>
<evidence type="ECO:0000256" key="7">
    <source>
        <dbReference type="ARBA" id="ARBA00023136"/>
    </source>
</evidence>
<dbReference type="GO" id="GO:0016765">
    <property type="term" value="F:transferase activity, transferring alkyl or aryl (other than methyl) groups"/>
    <property type="evidence" value="ECO:0007669"/>
    <property type="project" value="InterPro"/>
</dbReference>
<keyword evidence="5 8" id="KW-0812">Transmembrane</keyword>
<dbReference type="InterPro" id="IPR039653">
    <property type="entry name" value="Prenyltransferase"/>
</dbReference>
<dbReference type="Proteomes" id="UP000077266">
    <property type="component" value="Unassembled WGS sequence"/>
</dbReference>
<feature type="transmembrane region" description="Helical" evidence="8">
    <location>
        <begin position="36"/>
        <end position="56"/>
    </location>
</feature>
<gene>
    <name evidence="9" type="ORF">EXIGLDRAFT_837645</name>
</gene>
<keyword evidence="4" id="KW-0808">Transferase</keyword>
<dbReference type="STRING" id="1314781.A0A165GK14"/>
<protein>
    <recommendedName>
        <fullName evidence="11">UbiA prenyltransferase</fullName>
    </recommendedName>
</protein>
<comment type="similarity">
    <text evidence="3">Belongs to the UbiA prenyltransferase family.</text>
</comment>
<dbReference type="AlphaFoldDB" id="A0A165GK14"/>
<comment type="cofactor">
    <cofactor evidence="1">
        <name>Mg(2+)</name>
        <dbReference type="ChEBI" id="CHEBI:18420"/>
    </cofactor>
</comment>
<evidence type="ECO:0000256" key="6">
    <source>
        <dbReference type="ARBA" id="ARBA00022989"/>
    </source>
</evidence>
<evidence type="ECO:0000256" key="5">
    <source>
        <dbReference type="ARBA" id="ARBA00022692"/>
    </source>
</evidence>
<keyword evidence="10" id="KW-1185">Reference proteome</keyword>
<organism evidence="9 10">
    <name type="scientific">Exidia glandulosa HHB12029</name>
    <dbReference type="NCBI Taxonomy" id="1314781"/>
    <lineage>
        <taxon>Eukaryota</taxon>
        <taxon>Fungi</taxon>
        <taxon>Dikarya</taxon>
        <taxon>Basidiomycota</taxon>
        <taxon>Agaricomycotina</taxon>
        <taxon>Agaricomycetes</taxon>
        <taxon>Auriculariales</taxon>
        <taxon>Exidiaceae</taxon>
        <taxon>Exidia</taxon>
    </lineage>
</organism>
<feature type="transmembrane region" description="Helical" evidence="8">
    <location>
        <begin position="233"/>
        <end position="252"/>
    </location>
</feature>
<evidence type="ECO:0000313" key="10">
    <source>
        <dbReference type="Proteomes" id="UP000077266"/>
    </source>
</evidence>
<feature type="transmembrane region" description="Helical" evidence="8">
    <location>
        <begin position="62"/>
        <end position="83"/>
    </location>
</feature>
<evidence type="ECO:0000256" key="2">
    <source>
        <dbReference type="ARBA" id="ARBA00004141"/>
    </source>
</evidence>
<evidence type="ECO:0008006" key="11">
    <source>
        <dbReference type="Google" id="ProtNLM"/>
    </source>
</evidence>
<dbReference type="EMBL" id="KV426044">
    <property type="protein sequence ID" value="KZV90636.1"/>
    <property type="molecule type" value="Genomic_DNA"/>
</dbReference>